<evidence type="ECO:0000259" key="2">
    <source>
        <dbReference type="Pfam" id="PF07727"/>
    </source>
</evidence>
<dbReference type="InterPro" id="IPR013103">
    <property type="entry name" value="RVT_2"/>
</dbReference>
<feature type="compositionally biased region" description="Basic and acidic residues" evidence="1">
    <location>
        <begin position="22"/>
        <end position="40"/>
    </location>
</feature>
<dbReference type="AlphaFoldDB" id="A0A9P1GK71"/>
<sequence>MGRAATADMEHSFLPGKCRHGKWPEGEGPKERKRLEREQQEQDNIFENFRKESLKNPKVMQGKLSVHPSISFGEQSAVLKMCLIKLLSGVRQDGEEEVEQAPLRLLLRGSISSWKIGQVEDLRTLSLSQNGMNLLNLKKIGSWPSLVQTWKKQLHHLPLTSRPSRTVMRMTNMMVNLCHYHNLNLKKKLPMVQLNIPGPCDRRPIFDFRRVFARLPRLAGTDDVTAKRLILGLHERLWHAGTQDVKAILIRCGMPHAVWRLTGDAASSCRICRKFSRAGRRPQYKGTNLSMSFNEVIQADLYSYDGKTYLLVIDEATRYKVATLCEGRELKHILGALMRLVEKHIDLTKLTMAKIQAEASRWGLEIEGEELACEACMAANTTFNVGGYSPVTLLFGVLPRGYLEPEELKNFFKEMTSLQMSQPSKCLYDFDKLLYKPAKPLSWNPGFLGPTGPDPNDYLWKTLSLGPPRTALSVGLRHLRPLPESYMQFLNETSSTTSTEAEQALRRMKLVVEDCTPYKPNTMGEILKHEDGENKMVRFPKEESDTVNQMLKDAKTFLDFHYNQVIFHGAQFGKGMKTILVPKFSKGTLITWPEGFLGISVTEHNTDSNIHIKELFVKNIEKLCHLYLYGYVQYQNDDTWMTARKPRPPVIKPEQNQPDEDSMSTTCSPEHQPDEPTLKRPGPDTRTVTLADLRIYLSDGGIYRVDEDTADGLDETKVLQHWPDFEASDKAELKQFVDEKVFRKVLLDDLPQGTALVDATWVRKFKRTANKTLKAKSRLCARGFLDPQKEELPTRSTTATRLSQRLVLSVASTHSFSVRSWDVSGAFLKDESRWALLCEKPSYGLVDAPLAWQLSLFETLEEGGCCQSLLDENMWHKKCPTTGRLQGVLTTHVDDIAVVATDNFLNEQYKFLTSRFGKISEDFGNDMNRLLNSKEVSMFRSVLGGLLWITATRRDLVAEIGVLQSRVTKATVQDMHMAKAIVKKAKMVQYRGLGITFKHFPTSVPWRLVTVHNASSASKGRAYSQEGRYYDPSHERQPQLRQADPLHHWAGSERASIWWRSSHFVCTWSLGQAHQLLNFALRDLSCHLWT</sequence>
<accession>A0A9P1GK71</accession>
<protein>
    <submittedName>
        <fullName evidence="4">Retrovirus-related Pol polyprotein from transposon RE2 (Retro element 2) (AtRE2)</fullName>
    </submittedName>
</protein>
<gene>
    <name evidence="3" type="ORF">C1SCF055_LOCUS41782</name>
</gene>
<feature type="region of interest" description="Disordered" evidence="1">
    <location>
        <begin position="1"/>
        <end position="40"/>
    </location>
</feature>
<reference evidence="3" key="1">
    <citation type="submission" date="2022-10" db="EMBL/GenBank/DDBJ databases">
        <authorList>
            <person name="Chen Y."/>
            <person name="Dougan E. K."/>
            <person name="Chan C."/>
            <person name="Rhodes N."/>
            <person name="Thang M."/>
        </authorList>
    </citation>
    <scope>NUCLEOTIDE SEQUENCE</scope>
</reference>
<feature type="domain" description="Reverse transcriptase Ty1/copia-type" evidence="2">
    <location>
        <begin position="748"/>
        <end position="916"/>
    </location>
</feature>
<keyword evidence="5" id="KW-1185">Reference proteome</keyword>
<dbReference type="EMBL" id="CAMXCT010006621">
    <property type="protein sequence ID" value="CAI4017110.1"/>
    <property type="molecule type" value="Genomic_DNA"/>
</dbReference>
<name>A0A9P1GK71_9DINO</name>
<dbReference type="EMBL" id="CAMXCT030006621">
    <property type="protein sequence ID" value="CAL4804422.1"/>
    <property type="molecule type" value="Genomic_DNA"/>
</dbReference>
<feature type="region of interest" description="Disordered" evidence="1">
    <location>
        <begin position="644"/>
        <end position="684"/>
    </location>
</feature>
<dbReference type="Proteomes" id="UP001152797">
    <property type="component" value="Unassembled WGS sequence"/>
</dbReference>
<evidence type="ECO:0000313" key="3">
    <source>
        <dbReference type="EMBL" id="CAI4017110.1"/>
    </source>
</evidence>
<evidence type="ECO:0000313" key="4">
    <source>
        <dbReference type="EMBL" id="CAL4804422.1"/>
    </source>
</evidence>
<organism evidence="3">
    <name type="scientific">Cladocopium goreaui</name>
    <dbReference type="NCBI Taxonomy" id="2562237"/>
    <lineage>
        <taxon>Eukaryota</taxon>
        <taxon>Sar</taxon>
        <taxon>Alveolata</taxon>
        <taxon>Dinophyceae</taxon>
        <taxon>Suessiales</taxon>
        <taxon>Symbiodiniaceae</taxon>
        <taxon>Cladocopium</taxon>
    </lineage>
</organism>
<evidence type="ECO:0000313" key="5">
    <source>
        <dbReference type="Proteomes" id="UP001152797"/>
    </source>
</evidence>
<dbReference type="Pfam" id="PF07727">
    <property type="entry name" value="RVT_2"/>
    <property type="match status" value="1"/>
</dbReference>
<proteinExistence type="predicted"/>
<dbReference type="OrthoDB" id="447349at2759"/>
<dbReference type="EMBL" id="CAMXCT020006621">
    <property type="protein sequence ID" value="CAL1170485.1"/>
    <property type="molecule type" value="Genomic_DNA"/>
</dbReference>
<feature type="compositionally biased region" description="Basic and acidic residues" evidence="1">
    <location>
        <begin position="671"/>
        <end position="683"/>
    </location>
</feature>
<evidence type="ECO:0000256" key="1">
    <source>
        <dbReference type="SAM" id="MobiDB-lite"/>
    </source>
</evidence>
<reference evidence="4 5" key="2">
    <citation type="submission" date="2024-05" db="EMBL/GenBank/DDBJ databases">
        <authorList>
            <person name="Chen Y."/>
            <person name="Shah S."/>
            <person name="Dougan E. K."/>
            <person name="Thang M."/>
            <person name="Chan C."/>
        </authorList>
    </citation>
    <scope>NUCLEOTIDE SEQUENCE [LARGE SCALE GENOMIC DNA]</scope>
</reference>
<comment type="caution">
    <text evidence="3">The sequence shown here is derived from an EMBL/GenBank/DDBJ whole genome shotgun (WGS) entry which is preliminary data.</text>
</comment>